<comment type="caution">
    <text evidence="9">The sequence shown here is derived from an EMBL/GenBank/DDBJ whole genome shotgun (WGS) entry which is preliminary data.</text>
</comment>
<evidence type="ECO:0000259" key="8">
    <source>
        <dbReference type="PROSITE" id="PS50928"/>
    </source>
</evidence>
<dbReference type="Proteomes" id="UP000262969">
    <property type="component" value="Unassembled WGS sequence"/>
</dbReference>
<accession>A0A3D2X9A9</accession>
<evidence type="ECO:0000256" key="6">
    <source>
        <dbReference type="ARBA" id="ARBA00023136"/>
    </source>
</evidence>
<dbReference type="PANTHER" id="PTHR43744">
    <property type="entry name" value="ABC TRANSPORTER PERMEASE PROTEIN MG189-RELATED-RELATED"/>
    <property type="match status" value="1"/>
</dbReference>
<evidence type="ECO:0000256" key="7">
    <source>
        <dbReference type="RuleBase" id="RU363032"/>
    </source>
</evidence>
<evidence type="ECO:0000256" key="3">
    <source>
        <dbReference type="ARBA" id="ARBA00022475"/>
    </source>
</evidence>
<dbReference type="PROSITE" id="PS50928">
    <property type="entry name" value="ABC_TM1"/>
    <property type="match status" value="1"/>
</dbReference>
<feature type="transmembrane region" description="Helical" evidence="7">
    <location>
        <begin position="144"/>
        <end position="164"/>
    </location>
</feature>
<evidence type="ECO:0000256" key="2">
    <source>
        <dbReference type="ARBA" id="ARBA00022448"/>
    </source>
</evidence>
<dbReference type="PANTHER" id="PTHR43744:SF9">
    <property type="entry name" value="POLYGALACTURONAN_RHAMNOGALACTURONAN TRANSPORT SYSTEM PERMEASE PROTEIN YTCP"/>
    <property type="match status" value="1"/>
</dbReference>
<feature type="transmembrane region" description="Helical" evidence="7">
    <location>
        <begin position="12"/>
        <end position="32"/>
    </location>
</feature>
<feature type="transmembrane region" description="Helical" evidence="7">
    <location>
        <begin position="112"/>
        <end position="132"/>
    </location>
</feature>
<dbReference type="EMBL" id="DPVV01000480">
    <property type="protein sequence ID" value="HCL03576.1"/>
    <property type="molecule type" value="Genomic_DNA"/>
</dbReference>
<dbReference type="GO" id="GO:0055085">
    <property type="term" value="P:transmembrane transport"/>
    <property type="evidence" value="ECO:0007669"/>
    <property type="project" value="InterPro"/>
</dbReference>
<dbReference type="Gene3D" id="1.10.3720.10">
    <property type="entry name" value="MetI-like"/>
    <property type="match status" value="1"/>
</dbReference>
<keyword evidence="6 7" id="KW-0472">Membrane</keyword>
<protein>
    <submittedName>
        <fullName evidence="9">Sugar ABC transporter permease</fullName>
    </submittedName>
</protein>
<name>A0A3D2X9A9_9FIRM</name>
<evidence type="ECO:0000313" key="10">
    <source>
        <dbReference type="Proteomes" id="UP000262969"/>
    </source>
</evidence>
<organism evidence="9 10">
    <name type="scientific">Lachnoclostridium phytofermentans</name>
    <dbReference type="NCBI Taxonomy" id="66219"/>
    <lineage>
        <taxon>Bacteria</taxon>
        <taxon>Bacillati</taxon>
        <taxon>Bacillota</taxon>
        <taxon>Clostridia</taxon>
        <taxon>Lachnospirales</taxon>
        <taxon>Lachnospiraceae</taxon>
    </lineage>
</organism>
<comment type="similarity">
    <text evidence="7">Belongs to the binding-protein-dependent transport system permease family.</text>
</comment>
<dbReference type="InterPro" id="IPR035906">
    <property type="entry name" value="MetI-like_sf"/>
</dbReference>
<keyword evidence="4 7" id="KW-0812">Transmembrane</keyword>
<dbReference type="GO" id="GO:0005886">
    <property type="term" value="C:plasma membrane"/>
    <property type="evidence" value="ECO:0007669"/>
    <property type="project" value="UniProtKB-SubCell"/>
</dbReference>
<comment type="subcellular location">
    <subcellularLocation>
        <location evidence="1 7">Cell membrane</location>
        <topology evidence="1 7">Multi-pass membrane protein</topology>
    </subcellularLocation>
</comment>
<dbReference type="Pfam" id="PF00528">
    <property type="entry name" value="BPD_transp_1"/>
    <property type="match status" value="1"/>
</dbReference>
<keyword evidence="5 7" id="KW-1133">Transmembrane helix</keyword>
<reference evidence="9 10" key="1">
    <citation type="journal article" date="2018" name="Nat. Biotechnol.">
        <title>A standardized bacterial taxonomy based on genome phylogeny substantially revises the tree of life.</title>
        <authorList>
            <person name="Parks D.H."/>
            <person name="Chuvochina M."/>
            <person name="Waite D.W."/>
            <person name="Rinke C."/>
            <person name="Skarshewski A."/>
            <person name="Chaumeil P.A."/>
            <person name="Hugenholtz P."/>
        </authorList>
    </citation>
    <scope>NUCLEOTIDE SEQUENCE [LARGE SCALE GENOMIC DNA]</scope>
    <source>
        <strain evidence="9">UBA11728</strain>
    </source>
</reference>
<feature type="transmembrane region" description="Helical" evidence="7">
    <location>
        <begin position="260"/>
        <end position="280"/>
    </location>
</feature>
<dbReference type="AlphaFoldDB" id="A0A3D2X9A9"/>
<dbReference type="CDD" id="cd06261">
    <property type="entry name" value="TM_PBP2"/>
    <property type="match status" value="1"/>
</dbReference>
<proteinExistence type="inferred from homology"/>
<dbReference type="SUPFAM" id="SSF161098">
    <property type="entry name" value="MetI-like"/>
    <property type="match status" value="1"/>
</dbReference>
<gene>
    <name evidence="9" type="ORF">DHW61_14410</name>
</gene>
<evidence type="ECO:0000256" key="1">
    <source>
        <dbReference type="ARBA" id="ARBA00004651"/>
    </source>
</evidence>
<dbReference type="InterPro" id="IPR000515">
    <property type="entry name" value="MetI-like"/>
</dbReference>
<feature type="transmembrane region" description="Helical" evidence="7">
    <location>
        <begin position="185"/>
        <end position="207"/>
    </location>
</feature>
<evidence type="ECO:0000256" key="5">
    <source>
        <dbReference type="ARBA" id="ARBA00022989"/>
    </source>
</evidence>
<keyword evidence="2 7" id="KW-0813">Transport</keyword>
<keyword evidence="3" id="KW-1003">Cell membrane</keyword>
<evidence type="ECO:0000256" key="4">
    <source>
        <dbReference type="ARBA" id="ARBA00022692"/>
    </source>
</evidence>
<feature type="domain" description="ABC transmembrane type-1" evidence="8">
    <location>
        <begin position="77"/>
        <end position="269"/>
    </location>
</feature>
<feature type="transmembrane region" description="Helical" evidence="7">
    <location>
        <begin position="80"/>
        <end position="100"/>
    </location>
</feature>
<sequence length="295" mass="33036">MVKKKSFGEIIFTIFNYLFMIALCIICIIPMWHVAMASVSDPTLVNATSGLILRPLGQPSVTAYKIILNFKGLLTGYANTIFYVIAQCAITGILSVMGGYIVSKKTFRYRNFLMLFMIFTMLFNGGMIPSYMVVRNLNMIDTRWAMLIPSALSVFNIIIMRTAIQGVPDSLEESARMDGANDFVVMLRIILPLCKASFAVVMLFTAIGKWNEWFNAMIYLPTKTSLLPLQMFMRELLIKSSGDAVNQADMISNAQLYMTLVKYAAIIVSTLPILCVYPFVQKYFVKGVMIGSVKG</sequence>
<evidence type="ECO:0000313" key="9">
    <source>
        <dbReference type="EMBL" id="HCL03576.1"/>
    </source>
</evidence>